<reference evidence="2" key="1">
    <citation type="submission" date="2021-02" db="EMBL/GenBank/DDBJ databases">
        <title>Genome sequence Cadophora malorum strain M34.</title>
        <authorList>
            <person name="Stefanovic E."/>
            <person name="Vu D."/>
            <person name="Scully C."/>
            <person name="Dijksterhuis J."/>
            <person name="Roader J."/>
            <person name="Houbraken J."/>
        </authorList>
    </citation>
    <scope>NUCLEOTIDE SEQUENCE</scope>
    <source>
        <strain evidence="2">M34</strain>
    </source>
</reference>
<feature type="compositionally biased region" description="Basic and acidic residues" evidence="1">
    <location>
        <begin position="123"/>
        <end position="132"/>
    </location>
</feature>
<evidence type="ECO:0000313" key="3">
    <source>
        <dbReference type="Proteomes" id="UP000664132"/>
    </source>
</evidence>
<name>A0A8H7WDQ9_9HELO</name>
<sequence length="150" mass="15705">MAICSSQKIESTDCATASHAKTPHTSPFPANSAIPPTPAPATTTLPTHATATTVNSLTPILTTPTIILPLNPDDTQITTTSMATSKNLNATLTTNPSMPTTTTLLDPITTPRTTIPRPLLEPHPTKDEHDPSPSRAQDLIIQIAAPADLS</sequence>
<proteinExistence type="predicted"/>
<organism evidence="2 3">
    <name type="scientific">Cadophora malorum</name>
    <dbReference type="NCBI Taxonomy" id="108018"/>
    <lineage>
        <taxon>Eukaryota</taxon>
        <taxon>Fungi</taxon>
        <taxon>Dikarya</taxon>
        <taxon>Ascomycota</taxon>
        <taxon>Pezizomycotina</taxon>
        <taxon>Leotiomycetes</taxon>
        <taxon>Helotiales</taxon>
        <taxon>Ploettnerulaceae</taxon>
        <taxon>Cadophora</taxon>
    </lineage>
</organism>
<feature type="compositionally biased region" description="Polar residues" evidence="1">
    <location>
        <begin position="1"/>
        <end position="15"/>
    </location>
</feature>
<evidence type="ECO:0000313" key="2">
    <source>
        <dbReference type="EMBL" id="KAG4422944.1"/>
    </source>
</evidence>
<feature type="region of interest" description="Disordered" evidence="1">
    <location>
        <begin position="1"/>
        <end position="45"/>
    </location>
</feature>
<evidence type="ECO:0000256" key="1">
    <source>
        <dbReference type="SAM" id="MobiDB-lite"/>
    </source>
</evidence>
<accession>A0A8H7WDQ9</accession>
<dbReference type="AlphaFoldDB" id="A0A8H7WDQ9"/>
<keyword evidence="3" id="KW-1185">Reference proteome</keyword>
<dbReference type="Proteomes" id="UP000664132">
    <property type="component" value="Unassembled WGS sequence"/>
</dbReference>
<feature type="compositionally biased region" description="Low complexity" evidence="1">
    <location>
        <begin position="29"/>
        <end position="45"/>
    </location>
</feature>
<dbReference type="EMBL" id="JAFJYH010000041">
    <property type="protein sequence ID" value="KAG4422944.1"/>
    <property type="molecule type" value="Genomic_DNA"/>
</dbReference>
<feature type="region of interest" description="Disordered" evidence="1">
    <location>
        <begin position="90"/>
        <end position="139"/>
    </location>
</feature>
<feature type="compositionally biased region" description="Low complexity" evidence="1">
    <location>
        <begin position="91"/>
        <end position="118"/>
    </location>
</feature>
<protein>
    <submittedName>
        <fullName evidence="2">Uncharacterized protein</fullName>
    </submittedName>
</protein>
<comment type="caution">
    <text evidence="2">The sequence shown here is derived from an EMBL/GenBank/DDBJ whole genome shotgun (WGS) entry which is preliminary data.</text>
</comment>
<gene>
    <name evidence="2" type="ORF">IFR04_003856</name>
</gene>